<dbReference type="Gene3D" id="3.40.50.150">
    <property type="entry name" value="Vaccinia Virus protein VP39"/>
    <property type="match status" value="1"/>
</dbReference>
<evidence type="ECO:0000256" key="2">
    <source>
        <dbReference type="ARBA" id="ARBA00011900"/>
    </source>
</evidence>
<dbReference type="InterPro" id="IPR050953">
    <property type="entry name" value="N4_N6_ade-DNA_methylase"/>
</dbReference>
<dbReference type="PANTHER" id="PTHR33841:SF1">
    <property type="entry name" value="DNA METHYLTRANSFERASE A"/>
    <property type="match status" value="1"/>
</dbReference>
<dbReference type="GO" id="GO:0003677">
    <property type="term" value="F:DNA binding"/>
    <property type="evidence" value="ECO:0007669"/>
    <property type="project" value="InterPro"/>
</dbReference>
<dbReference type="Pfam" id="PF02384">
    <property type="entry name" value="N6_Mtase"/>
    <property type="match status" value="1"/>
</dbReference>
<accession>U2CYE9</accession>
<evidence type="ECO:0000256" key="4">
    <source>
        <dbReference type="ARBA" id="ARBA00022679"/>
    </source>
</evidence>
<dbReference type="EMBL" id="AWSV01000009">
    <property type="protein sequence ID" value="ERI89098.1"/>
    <property type="molecule type" value="Genomic_DNA"/>
</dbReference>
<proteinExistence type="inferred from homology"/>
<name>U2CYE9_9BACE</name>
<dbReference type="OrthoDB" id="32195at2"/>
<evidence type="ECO:0000259" key="6">
    <source>
        <dbReference type="Pfam" id="PF02384"/>
    </source>
</evidence>
<dbReference type="Proteomes" id="UP000016496">
    <property type="component" value="Unassembled WGS sequence"/>
</dbReference>
<keyword evidence="3" id="KW-0489">Methyltransferase</keyword>
<evidence type="ECO:0000313" key="7">
    <source>
        <dbReference type="EMBL" id="ERI89098.1"/>
    </source>
</evidence>
<comment type="similarity">
    <text evidence="1">Belongs to the N(4)/N(6)-methyltransferase family.</text>
</comment>
<evidence type="ECO:0000256" key="3">
    <source>
        <dbReference type="ARBA" id="ARBA00022603"/>
    </source>
</evidence>
<evidence type="ECO:0000256" key="1">
    <source>
        <dbReference type="ARBA" id="ARBA00006594"/>
    </source>
</evidence>
<dbReference type="EC" id="2.1.1.72" evidence="2"/>
<evidence type="ECO:0000256" key="5">
    <source>
        <dbReference type="ARBA" id="ARBA00047942"/>
    </source>
</evidence>
<dbReference type="AlphaFoldDB" id="U2CYE9"/>
<gene>
    <name evidence="7" type="ORF">HMPREF1981_00114</name>
</gene>
<dbReference type="HOGENOM" id="CLU_287691_0_0_10"/>
<comment type="caution">
    <text evidence="7">The sequence shown here is derived from an EMBL/GenBank/DDBJ whole genome shotgun (WGS) entry which is preliminary data.</text>
</comment>
<sequence>MSYIAQTKEFITQAKSLIDNGAIEARVRENFASYLRTMFPPNTKWVDEHIKHGEEHVRLNRHGVTVSGFIDNCIANTAIEYEKNLNIQTVFQEGYRQVKEYCAAFVREGVDFNIIQGVLSDTLNWYVYKVEPNPLIDRSDYNEDNIELSVVDELHISECTDAIAQATLDFLSKYLGREGGRLISAERLAVDFGLNSKFSQEYLNCFGEYVNAQIEKKPDYFKMLRELWDNYTSIASVSYEYMNSKASYINEFYISILAKLLCANFLERRAINSNEAELKSIVDGSFFTNHQLVNFAEYDYFGWLTENDIIQIMPVISSMQRDLSVYDFSVNIEEDLFGNLMIQLADRSQRLLLGQELTPTWLSNMIVGKTMSMLPIGEMPVFVDMCCGSGSMVVSTLRLLQSLLTDCSIEEKRNIVMKSITGFDIDPLAVILAKINWVIAANNIIDFTTDIYIPIYHADSLFIQSPISIQEDSCMLQLHDERISIPLFLVRESNGVNLFDSVLDLAYDCIHDELTLDEIRTITEGRIDMSSLDSYDQSTCVDFIYNLYRTIRNLDQKGQNGIWSFVLKNTLRPTLVAANFNGIVSNTPWLALSKLGNNPYRDKLKFLGRCLGILPTGASAPHVELATIFLVNSVKRYLVEAGVFGCILPHSVLAGNNHMPFRTGQFSSITRPIKLNPECVWELPNDTFKNKAIAIFGRKVNYVGSSEITGAIVSDKNNVTSATFYVKKSGDLQIWTNNPSEIERIDFSCYKFQQGADIMPRFLFFFNLESRGNKFILSQLSLHSNYGYFLKDMKVGRDFCPPSISVDKNRFFDILISNVLTPFNISICPKALLPIKRNSEGKWADLENIDILTLARPLKLFFNQTKNIYIAYKEKRIKSLFEVLNVFSKLEKQIIPVGSFLVVYGAGGSKTCAAYMKVEREIIIDQTIYYYIADTEDEAIFMTALLNSNSIEKVNAAYQAQGQFGKRHIHTLPADSIPAFDSDNQMHIELVSITKSLTCSLNSKTPSDKLDPNKGPVATRRKAITKILVGLPEYESYEELCMKIITEH</sequence>
<dbReference type="PATRIC" id="fig|1321819.3.peg.109"/>
<dbReference type="GO" id="GO:0009007">
    <property type="term" value="F:site-specific DNA-methyltransferase (adenine-specific) activity"/>
    <property type="evidence" value="ECO:0007669"/>
    <property type="project" value="UniProtKB-EC"/>
</dbReference>
<keyword evidence="4" id="KW-0808">Transferase</keyword>
<dbReference type="InterPro" id="IPR029063">
    <property type="entry name" value="SAM-dependent_MTases_sf"/>
</dbReference>
<dbReference type="SUPFAM" id="SSF53335">
    <property type="entry name" value="S-adenosyl-L-methionine-dependent methyltransferases"/>
    <property type="match status" value="1"/>
</dbReference>
<evidence type="ECO:0000313" key="8">
    <source>
        <dbReference type="Proteomes" id="UP000016496"/>
    </source>
</evidence>
<reference evidence="7 8" key="1">
    <citation type="submission" date="2013-08" db="EMBL/GenBank/DDBJ databases">
        <authorList>
            <person name="Weinstock G."/>
            <person name="Sodergren E."/>
            <person name="Wylie T."/>
            <person name="Fulton L."/>
            <person name="Fulton R."/>
            <person name="Fronick C."/>
            <person name="O'Laughlin M."/>
            <person name="Godfrey J."/>
            <person name="Miner T."/>
            <person name="Herter B."/>
            <person name="Appelbaum E."/>
            <person name="Cordes M."/>
            <person name="Lek S."/>
            <person name="Wollam A."/>
            <person name="Pepin K.H."/>
            <person name="Palsikar V.B."/>
            <person name="Mitreva M."/>
            <person name="Wilson R.K."/>
        </authorList>
    </citation>
    <scope>NUCLEOTIDE SEQUENCE [LARGE SCALE GENOMIC DNA]</scope>
    <source>
        <strain evidence="7 8">F0041</strain>
    </source>
</reference>
<dbReference type="GO" id="GO:0032259">
    <property type="term" value="P:methylation"/>
    <property type="evidence" value="ECO:0007669"/>
    <property type="project" value="UniProtKB-KW"/>
</dbReference>
<dbReference type="RefSeq" id="WP_021645216.1">
    <property type="nucleotide sequence ID" value="NZ_KE993099.1"/>
</dbReference>
<feature type="domain" description="DNA methylase adenine-specific" evidence="6">
    <location>
        <begin position="352"/>
        <end position="461"/>
    </location>
</feature>
<dbReference type="InterPro" id="IPR003356">
    <property type="entry name" value="DNA_methylase_A-5"/>
</dbReference>
<protein>
    <recommendedName>
        <fullName evidence="2">site-specific DNA-methyltransferase (adenine-specific)</fullName>
        <ecNumber evidence="2">2.1.1.72</ecNumber>
    </recommendedName>
</protein>
<organism evidence="7 8">
    <name type="scientific">Bacteroides pyogenes F0041</name>
    <dbReference type="NCBI Taxonomy" id="1321819"/>
    <lineage>
        <taxon>Bacteria</taxon>
        <taxon>Pseudomonadati</taxon>
        <taxon>Bacteroidota</taxon>
        <taxon>Bacteroidia</taxon>
        <taxon>Bacteroidales</taxon>
        <taxon>Bacteroidaceae</taxon>
        <taxon>Bacteroides</taxon>
    </lineage>
</organism>
<dbReference type="PANTHER" id="PTHR33841">
    <property type="entry name" value="DNA METHYLTRANSFERASE YEEA-RELATED"/>
    <property type="match status" value="1"/>
</dbReference>
<dbReference type="GO" id="GO:0008170">
    <property type="term" value="F:N-methyltransferase activity"/>
    <property type="evidence" value="ECO:0007669"/>
    <property type="project" value="InterPro"/>
</dbReference>
<comment type="catalytic activity">
    <reaction evidence="5">
        <text>a 2'-deoxyadenosine in DNA + S-adenosyl-L-methionine = an N(6)-methyl-2'-deoxyadenosine in DNA + S-adenosyl-L-homocysteine + H(+)</text>
        <dbReference type="Rhea" id="RHEA:15197"/>
        <dbReference type="Rhea" id="RHEA-COMP:12418"/>
        <dbReference type="Rhea" id="RHEA-COMP:12419"/>
        <dbReference type="ChEBI" id="CHEBI:15378"/>
        <dbReference type="ChEBI" id="CHEBI:57856"/>
        <dbReference type="ChEBI" id="CHEBI:59789"/>
        <dbReference type="ChEBI" id="CHEBI:90615"/>
        <dbReference type="ChEBI" id="CHEBI:90616"/>
        <dbReference type="EC" id="2.1.1.72"/>
    </reaction>
</comment>